<evidence type="ECO:0000256" key="8">
    <source>
        <dbReference type="RuleBase" id="RU004447"/>
    </source>
</evidence>
<keyword evidence="3" id="KW-0645">Protease</keyword>
<evidence type="ECO:0000256" key="6">
    <source>
        <dbReference type="ARBA" id="ARBA00022833"/>
    </source>
</evidence>
<dbReference type="Gene3D" id="3.30.830.10">
    <property type="entry name" value="Metalloenzyme, LuxS/M16 peptidase-like"/>
    <property type="match status" value="2"/>
</dbReference>
<keyword evidence="5" id="KW-0378">Hydrolase</keyword>
<dbReference type="Proteomes" id="UP000003165">
    <property type="component" value="Unassembled WGS sequence"/>
</dbReference>
<proteinExistence type="inferred from homology"/>
<dbReference type="PROSITE" id="PS00143">
    <property type="entry name" value="INSULINASE"/>
    <property type="match status" value="1"/>
</dbReference>
<evidence type="ECO:0000256" key="3">
    <source>
        <dbReference type="ARBA" id="ARBA00022670"/>
    </source>
</evidence>
<evidence type="ECO:0000256" key="7">
    <source>
        <dbReference type="ARBA" id="ARBA00023049"/>
    </source>
</evidence>
<feature type="domain" description="Peptidase M16 C-terminal" evidence="10">
    <location>
        <begin position="205"/>
        <end position="385"/>
    </location>
</feature>
<evidence type="ECO:0000259" key="9">
    <source>
        <dbReference type="Pfam" id="PF00675"/>
    </source>
</evidence>
<evidence type="ECO:0000256" key="4">
    <source>
        <dbReference type="ARBA" id="ARBA00022723"/>
    </source>
</evidence>
<keyword evidence="6" id="KW-0862">Zinc</keyword>
<dbReference type="GO" id="GO:0046872">
    <property type="term" value="F:metal ion binding"/>
    <property type="evidence" value="ECO:0007669"/>
    <property type="project" value="UniProtKB-KW"/>
</dbReference>
<gene>
    <name evidence="11" type="ORF">FuraDRAFT_3858</name>
</gene>
<dbReference type="PANTHER" id="PTHR43690">
    <property type="entry name" value="NARDILYSIN"/>
    <property type="match status" value="1"/>
</dbReference>
<keyword evidence="12" id="KW-1185">Reference proteome</keyword>
<dbReference type="GO" id="GO:0004222">
    <property type="term" value="F:metalloendopeptidase activity"/>
    <property type="evidence" value="ECO:0007669"/>
    <property type="project" value="InterPro"/>
</dbReference>
<evidence type="ECO:0000256" key="1">
    <source>
        <dbReference type="ARBA" id="ARBA00001947"/>
    </source>
</evidence>
<dbReference type="GO" id="GO:0006508">
    <property type="term" value="P:proteolysis"/>
    <property type="evidence" value="ECO:0007669"/>
    <property type="project" value="UniProtKB-KW"/>
</dbReference>
<dbReference type="InterPro" id="IPR001431">
    <property type="entry name" value="Pept_M16_Zn_BS"/>
</dbReference>
<dbReference type="Pfam" id="PF05193">
    <property type="entry name" value="Peptidase_M16_C"/>
    <property type="match status" value="1"/>
</dbReference>
<dbReference type="InterPro" id="IPR050626">
    <property type="entry name" value="Peptidase_M16"/>
</dbReference>
<keyword evidence="7" id="KW-0482">Metalloprotease</keyword>
<evidence type="ECO:0000259" key="10">
    <source>
        <dbReference type="Pfam" id="PF05193"/>
    </source>
</evidence>
<evidence type="ECO:0000256" key="2">
    <source>
        <dbReference type="ARBA" id="ARBA00007261"/>
    </source>
</evidence>
<evidence type="ECO:0000313" key="12">
    <source>
        <dbReference type="Proteomes" id="UP000003165"/>
    </source>
</evidence>
<dbReference type="InterPro" id="IPR007863">
    <property type="entry name" value="Peptidase_M16_C"/>
</dbReference>
<dbReference type="AlphaFoldDB" id="B9Z921"/>
<dbReference type="SUPFAM" id="SSF63411">
    <property type="entry name" value="LuxS/MPP-like metallohydrolase"/>
    <property type="match status" value="2"/>
</dbReference>
<comment type="caution">
    <text evidence="11">The sequence shown here is derived from an EMBL/GenBank/DDBJ whole genome shotgun (WGS) entry which is preliminary data.</text>
</comment>
<name>B9Z921_9NEIS</name>
<dbReference type="Pfam" id="PF00675">
    <property type="entry name" value="Peptidase_M16"/>
    <property type="match status" value="1"/>
</dbReference>
<dbReference type="InterPro" id="IPR011765">
    <property type="entry name" value="Pept_M16_N"/>
</dbReference>
<comment type="cofactor">
    <cofactor evidence="1">
        <name>Zn(2+)</name>
        <dbReference type="ChEBI" id="CHEBI:29105"/>
    </cofactor>
</comment>
<keyword evidence="4" id="KW-0479">Metal-binding</keyword>
<evidence type="ECO:0000313" key="11">
    <source>
        <dbReference type="EMBL" id="EEG06738.1"/>
    </source>
</evidence>
<dbReference type="MEROPS" id="M16.019"/>
<feature type="domain" description="Peptidase M16 N-terminal" evidence="9">
    <location>
        <begin position="50"/>
        <end position="195"/>
    </location>
</feature>
<organism evidence="11 12">
    <name type="scientific">Pseudogulbenkiania ferrooxidans 2002</name>
    <dbReference type="NCBI Taxonomy" id="279714"/>
    <lineage>
        <taxon>Bacteria</taxon>
        <taxon>Pseudomonadati</taxon>
        <taxon>Pseudomonadota</taxon>
        <taxon>Betaproteobacteria</taxon>
        <taxon>Neisseriales</taxon>
        <taxon>Chromobacteriaceae</taxon>
        <taxon>Pseudogulbenkiania</taxon>
    </lineage>
</organism>
<reference evidence="11 12" key="1">
    <citation type="submission" date="2009-02" db="EMBL/GenBank/DDBJ databases">
        <title>Sequencing of the draft genome and assembly of Lutiella nitroferrum 2002.</title>
        <authorList>
            <consortium name="US DOE Joint Genome Institute (JGI-PGF)"/>
            <person name="Lucas S."/>
            <person name="Copeland A."/>
            <person name="Lapidus A."/>
            <person name="Glavina del Rio T."/>
            <person name="Tice H."/>
            <person name="Bruce D."/>
            <person name="Goodwin L."/>
            <person name="Pitluck S."/>
            <person name="Larimer F."/>
            <person name="Land M.L."/>
            <person name="Hauser L."/>
            <person name="Coates J.D."/>
        </authorList>
    </citation>
    <scope>NUCLEOTIDE SEQUENCE [LARGE SCALE GENOMIC DNA]</scope>
    <source>
        <strain evidence="11 12">2002</strain>
    </source>
</reference>
<protein>
    <submittedName>
        <fullName evidence="11">Peptidase M16 domain protein</fullName>
    </submittedName>
</protein>
<dbReference type="InterPro" id="IPR011249">
    <property type="entry name" value="Metalloenz_LuxS/M16"/>
</dbReference>
<dbReference type="eggNOG" id="COG0612">
    <property type="taxonomic scope" value="Bacteria"/>
</dbReference>
<dbReference type="PANTHER" id="PTHR43690:SF17">
    <property type="entry name" value="PROTEIN YHJJ"/>
    <property type="match status" value="1"/>
</dbReference>
<comment type="similarity">
    <text evidence="2 8">Belongs to the peptidase M16 family.</text>
</comment>
<dbReference type="EMBL" id="ACIS01000016">
    <property type="protein sequence ID" value="EEG06738.1"/>
    <property type="molecule type" value="Genomic_DNA"/>
</dbReference>
<accession>B9Z921</accession>
<sequence length="470" mass="52387" precursor="true">MDKLYPQIRHRADSVISRTLSTVAGVVFLGVCGVVSAEPVEAVLDNGMKIVVQRDERAPVAVSQLWYRVGSVDEVNGRTGLSHLLEHMMFKGTPTVPAGEFSRLIAQAGGKDNAFTSRDYTVYFQQLAADKLPLALKLEADRMHNLSFKDSDFTSELQVVKEERRMRTDDQPAGIMAETLFANAFVASPVRYPVIGWMDDLDHMKPDDLRQWYRHWYGPNNATLVVVGDVDPQAVIAEARRQFGALKPVALPERRPQLEPEQKGGRRVSVKAVSPLPSLTLAWQVPRLEKVDAQRPYALYMLSAILDGQAASRLPRRLVREQRVATEVSADYDMLGRGGALFTLSGVPAQGKTLAQLEQALRQEIARIARDGVSERELERVRLQLQAGRIYEKDSMFAQAMRIGNLESIGFSWRDDATIDANIAKVSARQVQEAARTLVDDHLTVVTLLPQQGDARRMPAMPQGDQTHVR</sequence>
<evidence type="ECO:0000256" key="5">
    <source>
        <dbReference type="ARBA" id="ARBA00022801"/>
    </source>
</evidence>